<keyword evidence="3" id="KW-1185">Reference proteome</keyword>
<accession>A0AAE1TJE0</accession>
<evidence type="ECO:0000256" key="1">
    <source>
        <dbReference type="SAM" id="MobiDB-lite"/>
    </source>
</evidence>
<evidence type="ECO:0000313" key="3">
    <source>
        <dbReference type="Proteomes" id="UP001292094"/>
    </source>
</evidence>
<gene>
    <name evidence="2" type="ORF">Pmani_039624</name>
</gene>
<evidence type="ECO:0000313" key="2">
    <source>
        <dbReference type="EMBL" id="KAK4287301.1"/>
    </source>
</evidence>
<dbReference type="EMBL" id="JAWZYT010006940">
    <property type="protein sequence ID" value="KAK4287301.1"/>
    <property type="molecule type" value="Genomic_DNA"/>
</dbReference>
<proteinExistence type="predicted"/>
<organism evidence="2 3">
    <name type="scientific">Petrolisthes manimaculis</name>
    <dbReference type="NCBI Taxonomy" id="1843537"/>
    <lineage>
        <taxon>Eukaryota</taxon>
        <taxon>Metazoa</taxon>
        <taxon>Ecdysozoa</taxon>
        <taxon>Arthropoda</taxon>
        <taxon>Crustacea</taxon>
        <taxon>Multicrustacea</taxon>
        <taxon>Malacostraca</taxon>
        <taxon>Eumalacostraca</taxon>
        <taxon>Eucarida</taxon>
        <taxon>Decapoda</taxon>
        <taxon>Pleocyemata</taxon>
        <taxon>Anomura</taxon>
        <taxon>Galatheoidea</taxon>
        <taxon>Porcellanidae</taxon>
        <taxon>Petrolisthes</taxon>
    </lineage>
</organism>
<feature type="region of interest" description="Disordered" evidence="1">
    <location>
        <begin position="90"/>
        <end position="110"/>
    </location>
</feature>
<name>A0AAE1TJE0_9EUCA</name>
<comment type="caution">
    <text evidence="2">The sequence shown here is derived from an EMBL/GenBank/DDBJ whole genome shotgun (WGS) entry which is preliminary data.</text>
</comment>
<dbReference type="Proteomes" id="UP001292094">
    <property type="component" value="Unassembled WGS sequence"/>
</dbReference>
<reference evidence="2" key="1">
    <citation type="submission" date="2023-11" db="EMBL/GenBank/DDBJ databases">
        <title>Genome assemblies of two species of porcelain crab, Petrolisthes cinctipes and Petrolisthes manimaculis (Anomura: Porcellanidae).</title>
        <authorList>
            <person name="Angst P."/>
        </authorList>
    </citation>
    <scope>NUCLEOTIDE SEQUENCE</scope>
    <source>
        <strain evidence="2">PB745_02</strain>
        <tissue evidence="2">Gill</tissue>
    </source>
</reference>
<sequence length="130" mass="14403">MPQRPLPLSQSCTTTLPLPSLARQAWGNHRCNCFLTANIHSQPALPLTTNFTTLSLHPPCHRDPISGGAQMSLTPHLCDNRVYEFFPSCTSSSPAKNETRREERGGYSPGGHHLHVSSFFTLQPHCERLA</sequence>
<dbReference type="AlphaFoldDB" id="A0AAE1TJE0"/>
<protein>
    <submittedName>
        <fullName evidence="2">Uncharacterized protein</fullName>
    </submittedName>
</protein>